<keyword evidence="1" id="KW-0472">Membrane</keyword>
<proteinExistence type="predicted"/>
<keyword evidence="1" id="KW-0812">Transmembrane</keyword>
<dbReference type="PROSITE" id="PS50887">
    <property type="entry name" value="GGDEF"/>
    <property type="match status" value="1"/>
</dbReference>
<name>A0A9Q9MB84_9ACTN</name>
<feature type="transmembrane region" description="Helical" evidence="1">
    <location>
        <begin position="95"/>
        <end position="117"/>
    </location>
</feature>
<feature type="transmembrane region" description="Helical" evidence="1">
    <location>
        <begin position="159"/>
        <end position="180"/>
    </location>
</feature>
<reference evidence="3" key="1">
    <citation type="submission" date="2021-04" db="EMBL/GenBank/DDBJ databases">
        <title>Dactylosporangium aurantiacum NRRL B-8018 full assembly.</title>
        <authorList>
            <person name="Hartkoorn R.C."/>
            <person name="Beaudoing E."/>
            <person name="Hot D."/>
        </authorList>
    </citation>
    <scope>NUCLEOTIDE SEQUENCE</scope>
    <source>
        <strain evidence="3">NRRL B-8018</strain>
    </source>
</reference>
<dbReference type="PANTHER" id="PTHR46663:SF2">
    <property type="entry name" value="GGDEF DOMAIN-CONTAINING PROTEIN"/>
    <property type="match status" value="1"/>
</dbReference>
<feature type="domain" description="GGDEF" evidence="2">
    <location>
        <begin position="356"/>
        <end position="489"/>
    </location>
</feature>
<feature type="transmembrane region" description="Helical" evidence="1">
    <location>
        <begin position="217"/>
        <end position="237"/>
    </location>
</feature>
<keyword evidence="4" id="KW-1185">Reference proteome</keyword>
<gene>
    <name evidence="3" type="ORF">Daura_39375</name>
</gene>
<dbReference type="KEGG" id="daur:Daura_39375"/>
<dbReference type="Gene3D" id="3.30.70.270">
    <property type="match status" value="1"/>
</dbReference>
<dbReference type="RefSeq" id="WP_052386768.1">
    <property type="nucleotide sequence ID" value="NZ_CP073767.1"/>
</dbReference>
<dbReference type="SUPFAM" id="SSF55073">
    <property type="entry name" value="Nucleotide cyclase"/>
    <property type="match status" value="1"/>
</dbReference>
<evidence type="ECO:0000313" key="3">
    <source>
        <dbReference type="EMBL" id="UWZ52643.1"/>
    </source>
</evidence>
<keyword evidence="1" id="KW-1133">Transmembrane helix</keyword>
<feature type="transmembrane region" description="Helical" evidence="1">
    <location>
        <begin position="258"/>
        <end position="276"/>
    </location>
</feature>
<organism evidence="3 4">
    <name type="scientific">Dactylosporangium aurantiacum</name>
    <dbReference type="NCBI Taxonomy" id="35754"/>
    <lineage>
        <taxon>Bacteria</taxon>
        <taxon>Bacillati</taxon>
        <taxon>Actinomycetota</taxon>
        <taxon>Actinomycetes</taxon>
        <taxon>Micromonosporales</taxon>
        <taxon>Micromonosporaceae</taxon>
        <taxon>Dactylosporangium</taxon>
    </lineage>
</organism>
<accession>A0A9Q9MB84</accession>
<dbReference type="EMBL" id="CP073767">
    <property type="protein sequence ID" value="UWZ52643.1"/>
    <property type="molecule type" value="Genomic_DNA"/>
</dbReference>
<dbReference type="InterPro" id="IPR029787">
    <property type="entry name" value="Nucleotide_cyclase"/>
</dbReference>
<dbReference type="NCBIfam" id="TIGR00254">
    <property type="entry name" value="GGDEF"/>
    <property type="match status" value="1"/>
</dbReference>
<dbReference type="InterPro" id="IPR043128">
    <property type="entry name" value="Rev_trsase/Diguanyl_cyclase"/>
</dbReference>
<dbReference type="SMART" id="SM00267">
    <property type="entry name" value="GGDEF"/>
    <property type="match status" value="1"/>
</dbReference>
<sequence length="501" mass="51158">MTNIRGRLAASAGAGALVQLLVAVLPERHGVVAASVPLVLLSAYAAAGHLHQARGARGRMLAGWAVAAVAAALWSVANLLYLADAVTGAVRPEPTGAEVVSLLAVALTPVALLLCTPGRGSPSVRARRAVDGTVVFGAFLLIAWLLVLRDVLAVVEPRVFYLALVFPAFELVGGAVAVVLLSRSLARGHDALSLLAVSMLMFTVVNLGYIANLAHGNPAYAAGVGGGYTLATALTVLASRSAVPPPDTIESEHGSSRWGLLPYVPVAAAFGTAAVLHARDGALGSTEVWLLLGTACLVVLRQLLSARTNQRLLRDLTEQRAMLAHLAYHDALTGLANRAHLARLAAEELAATPPDGSTAVVLLDLDGFKQVNDGLGHAAGDALLVAAAGRLTEAVGGAGTVARLGGDEFVLLLPRVGGARAAEEVAARVLARLAAPLTVAGTPLRIRASAGVALGHGPGTDLDALLRDADLALYQAKADGKGRVTSHRRPAAAAVLEVAAR</sequence>
<dbReference type="InterPro" id="IPR052163">
    <property type="entry name" value="DGC-Regulatory_Protein"/>
</dbReference>
<dbReference type="Proteomes" id="UP001058003">
    <property type="component" value="Chromosome"/>
</dbReference>
<dbReference type="InterPro" id="IPR000160">
    <property type="entry name" value="GGDEF_dom"/>
</dbReference>
<feature type="transmembrane region" description="Helical" evidence="1">
    <location>
        <begin position="129"/>
        <end position="147"/>
    </location>
</feature>
<dbReference type="Pfam" id="PF00990">
    <property type="entry name" value="GGDEF"/>
    <property type="match status" value="1"/>
</dbReference>
<evidence type="ECO:0000259" key="2">
    <source>
        <dbReference type="PROSITE" id="PS50887"/>
    </source>
</evidence>
<dbReference type="OrthoDB" id="3284249at2"/>
<evidence type="ECO:0000256" key="1">
    <source>
        <dbReference type="SAM" id="Phobius"/>
    </source>
</evidence>
<evidence type="ECO:0000313" key="4">
    <source>
        <dbReference type="Proteomes" id="UP001058003"/>
    </source>
</evidence>
<dbReference type="CDD" id="cd01949">
    <property type="entry name" value="GGDEF"/>
    <property type="match status" value="1"/>
</dbReference>
<feature type="transmembrane region" description="Helical" evidence="1">
    <location>
        <begin position="62"/>
        <end position="83"/>
    </location>
</feature>
<dbReference type="PANTHER" id="PTHR46663">
    <property type="entry name" value="DIGUANYLATE CYCLASE DGCT-RELATED"/>
    <property type="match status" value="1"/>
</dbReference>
<dbReference type="AlphaFoldDB" id="A0A9Q9MB84"/>
<protein>
    <submittedName>
        <fullName evidence="3">GGDEF domain-containing protein</fullName>
    </submittedName>
</protein>
<feature type="transmembrane region" description="Helical" evidence="1">
    <location>
        <begin position="192"/>
        <end position="211"/>
    </location>
</feature>
<feature type="transmembrane region" description="Helical" evidence="1">
    <location>
        <begin position="288"/>
        <end position="304"/>
    </location>
</feature>
<feature type="transmembrane region" description="Helical" evidence="1">
    <location>
        <begin position="33"/>
        <end position="50"/>
    </location>
</feature>